<comment type="caution">
    <text evidence="8">The sequence shown here is derived from an EMBL/GenBank/DDBJ whole genome shotgun (WGS) entry which is preliminary data.</text>
</comment>
<sequence>MEASLAAGKPQALQTEPGQQDMGASLVSVINAALALAARPKSQVVKKTMEMYKCTWENHIHVLTEAVDDITSIDDFLAVSATTKSPLTTESAVEKTEDNNTRVLTVDISANKHQIKQAVKKLYDIVVAKVNTLIRPDGEKKAYVPLAPYYPALDVSSKIESCWVPKPPAPEPVLGKVQLGFQESPKQAGVQSFRSMLQPGAVRHPSQLKSISPCVESHIAISHVGAGVHSPCHRRARNPVRQRDKKRLPPALSATRRGTPIWRRSDRAGGQRKTAAGGKLVPAATQSATPRSATSVFRSAGLSSAGRPFKPAGGAGESHILEDVNKCIIALRDQDADNLDRAAGAIRGRAARVAHIVTGEMDSYEPGAYTEAPPGRQARHGLACPQAGPGALCACFQSPPVPSAPQPPRASPRHKKASDGGCPATQFCPMLRYINYQLSPVCQQPRTCLRSSHTLMVPTPLASADSAEQLGLVAAAALITPQEQGEVEKS</sequence>
<evidence type="ECO:0000256" key="1">
    <source>
        <dbReference type="ARBA" id="ARBA00004496"/>
    </source>
</evidence>
<gene>
    <name evidence="8" type="ORF">QTO34_006097</name>
</gene>
<dbReference type="Gene3D" id="3.30.70.330">
    <property type="match status" value="1"/>
</dbReference>
<dbReference type="GO" id="GO:0005737">
    <property type="term" value="C:cytoplasm"/>
    <property type="evidence" value="ECO:0007669"/>
    <property type="project" value="UniProtKB-SubCell"/>
</dbReference>
<comment type="similarity">
    <text evidence="3">Belongs to the vinculin/alpha-catenin family.</text>
</comment>
<dbReference type="SUPFAM" id="SSF54189">
    <property type="entry name" value="Ribosomal proteins S24e, L23 and L15e"/>
    <property type="match status" value="1"/>
</dbReference>
<dbReference type="InterPro" id="IPR013025">
    <property type="entry name" value="Ribosomal_uL23-like"/>
</dbReference>
<feature type="compositionally biased region" description="Polar residues" evidence="7">
    <location>
        <begin position="284"/>
        <end position="293"/>
    </location>
</feature>
<dbReference type="GO" id="GO:0008013">
    <property type="term" value="F:beta-catenin binding"/>
    <property type="evidence" value="ECO:0007669"/>
    <property type="project" value="TreeGrafter"/>
</dbReference>
<feature type="compositionally biased region" description="Basic residues" evidence="7">
    <location>
        <begin position="238"/>
        <end position="248"/>
    </location>
</feature>
<feature type="region of interest" description="Disordered" evidence="7">
    <location>
        <begin position="238"/>
        <end position="293"/>
    </location>
</feature>
<evidence type="ECO:0000256" key="3">
    <source>
        <dbReference type="ARBA" id="ARBA00008376"/>
    </source>
</evidence>
<reference evidence="8" key="1">
    <citation type="submission" date="2023-06" db="EMBL/GenBank/DDBJ databases">
        <title>Reference genome for the Northern bat (Eptesicus nilssonii), a most northern bat species.</title>
        <authorList>
            <person name="Laine V.N."/>
            <person name="Pulliainen A.T."/>
            <person name="Lilley T.M."/>
        </authorList>
    </citation>
    <scope>NUCLEOTIDE SEQUENCE</scope>
    <source>
        <strain evidence="8">BLF_Eptnil</strain>
        <tissue evidence="8">Kidney</tissue>
    </source>
</reference>
<dbReference type="GO" id="GO:0098609">
    <property type="term" value="P:cell-cell adhesion"/>
    <property type="evidence" value="ECO:0007669"/>
    <property type="project" value="TreeGrafter"/>
</dbReference>
<keyword evidence="5" id="KW-0689">Ribosomal protein</keyword>
<dbReference type="Pfam" id="PF00276">
    <property type="entry name" value="Ribosomal_L23"/>
    <property type="match status" value="1"/>
</dbReference>
<feature type="region of interest" description="Disordered" evidence="7">
    <location>
        <begin position="1"/>
        <end position="20"/>
    </location>
</feature>
<keyword evidence="9" id="KW-1185">Reference proteome</keyword>
<dbReference type="GO" id="GO:0006412">
    <property type="term" value="P:translation"/>
    <property type="evidence" value="ECO:0007669"/>
    <property type="project" value="InterPro"/>
</dbReference>
<proteinExistence type="inferred from homology"/>
<comment type="subcellular location">
    <subcellularLocation>
        <location evidence="1">Cytoplasm</location>
    </subcellularLocation>
</comment>
<dbReference type="GO" id="GO:0051015">
    <property type="term" value="F:actin filament binding"/>
    <property type="evidence" value="ECO:0007669"/>
    <property type="project" value="InterPro"/>
</dbReference>
<dbReference type="GO" id="GO:0044391">
    <property type="term" value="C:ribosomal subunit"/>
    <property type="evidence" value="ECO:0007669"/>
    <property type="project" value="UniProtKB-ARBA"/>
</dbReference>
<name>A0AA40HN56_CNENI</name>
<dbReference type="PANTHER" id="PTHR18914:SF21">
    <property type="entry name" value="CATENIN ALPHA-3"/>
    <property type="match status" value="1"/>
</dbReference>
<dbReference type="Proteomes" id="UP001177744">
    <property type="component" value="Unassembled WGS sequence"/>
</dbReference>
<dbReference type="GO" id="GO:0005916">
    <property type="term" value="C:fascia adherens"/>
    <property type="evidence" value="ECO:0007669"/>
    <property type="project" value="TreeGrafter"/>
</dbReference>
<evidence type="ECO:0000313" key="8">
    <source>
        <dbReference type="EMBL" id="KAK1333711.1"/>
    </source>
</evidence>
<evidence type="ECO:0000256" key="7">
    <source>
        <dbReference type="SAM" id="MobiDB-lite"/>
    </source>
</evidence>
<dbReference type="InterPro" id="IPR012677">
    <property type="entry name" value="Nucleotide-bd_a/b_plait_sf"/>
</dbReference>
<comment type="similarity">
    <text evidence="2">Belongs to the universal ribosomal protein uL23 family.</text>
</comment>
<keyword evidence="6" id="KW-0687">Ribonucleoprotein</keyword>
<keyword evidence="4" id="KW-0963">Cytoplasm</keyword>
<dbReference type="GO" id="GO:0003735">
    <property type="term" value="F:structural constituent of ribosome"/>
    <property type="evidence" value="ECO:0007669"/>
    <property type="project" value="InterPro"/>
</dbReference>
<evidence type="ECO:0000313" key="9">
    <source>
        <dbReference type="Proteomes" id="UP001177744"/>
    </source>
</evidence>
<accession>A0AA40HN56</accession>
<dbReference type="InterPro" id="IPR036723">
    <property type="entry name" value="Alpha-catenin/vinculin-like_sf"/>
</dbReference>
<dbReference type="AlphaFoldDB" id="A0AA40HN56"/>
<dbReference type="InterPro" id="IPR006077">
    <property type="entry name" value="Vinculin/catenin"/>
</dbReference>
<organism evidence="8 9">
    <name type="scientific">Cnephaeus nilssonii</name>
    <name type="common">Northern bat</name>
    <name type="synonym">Eptesicus nilssonii</name>
    <dbReference type="NCBI Taxonomy" id="3371016"/>
    <lineage>
        <taxon>Eukaryota</taxon>
        <taxon>Metazoa</taxon>
        <taxon>Chordata</taxon>
        <taxon>Craniata</taxon>
        <taxon>Vertebrata</taxon>
        <taxon>Euteleostomi</taxon>
        <taxon>Mammalia</taxon>
        <taxon>Eutheria</taxon>
        <taxon>Laurasiatheria</taxon>
        <taxon>Chiroptera</taxon>
        <taxon>Yangochiroptera</taxon>
        <taxon>Vespertilionidae</taxon>
        <taxon>Cnephaeus</taxon>
    </lineage>
</organism>
<evidence type="ECO:0000256" key="4">
    <source>
        <dbReference type="ARBA" id="ARBA00022490"/>
    </source>
</evidence>
<protein>
    <submittedName>
        <fullName evidence="8">Uncharacterized protein</fullName>
    </submittedName>
</protein>
<evidence type="ECO:0000256" key="6">
    <source>
        <dbReference type="ARBA" id="ARBA00023274"/>
    </source>
</evidence>
<dbReference type="Gene3D" id="1.20.120.230">
    <property type="entry name" value="Alpha-catenin/vinculin-like"/>
    <property type="match status" value="2"/>
</dbReference>
<dbReference type="EMBL" id="JAULJE010000016">
    <property type="protein sequence ID" value="KAK1333711.1"/>
    <property type="molecule type" value="Genomic_DNA"/>
</dbReference>
<dbReference type="SUPFAM" id="SSF47220">
    <property type="entry name" value="alpha-catenin/vinculin-like"/>
    <property type="match status" value="2"/>
</dbReference>
<evidence type="ECO:0000256" key="5">
    <source>
        <dbReference type="ARBA" id="ARBA00022980"/>
    </source>
</evidence>
<dbReference type="Pfam" id="PF01044">
    <property type="entry name" value="Vinculin"/>
    <property type="match status" value="2"/>
</dbReference>
<dbReference type="PANTHER" id="PTHR18914">
    <property type="entry name" value="ALPHA CATENIN"/>
    <property type="match status" value="1"/>
</dbReference>
<evidence type="ECO:0000256" key="2">
    <source>
        <dbReference type="ARBA" id="ARBA00006700"/>
    </source>
</evidence>
<dbReference type="InterPro" id="IPR012678">
    <property type="entry name" value="Ribosomal_uL23/eL15/eS24_sf"/>
</dbReference>
<dbReference type="GO" id="GO:0016477">
    <property type="term" value="P:cell migration"/>
    <property type="evidence" value="ECO:0007669"/>
    <property type="project" value="TreeGrafter"/>
</dbReference>
<dbReference type="GO" id="GO:0005912">
    <property type="term" value="C:adherens junction"/>
    <property type="evidence" value="ECO:0007669"/>
    <property type="project" value="TreeGrafter"/>
</dbReference>